<comment type="caution">
    <text evidence="2">The sequence shown here is derived from an EMBL/GenBank/DDBJ whole genome shotgun (WGS) entry which is preliminary data.</text>
</comment>
<dbReference type="AlphaFoldDB" id="A0A9W8CJB0"/>
<proteinExistence type="predicted"/>
<protein>
    <submittedName>
        <fullName evidence="2">Uncharacterized protein</fullName>
    </submittedName>
</protein>
<reference evidence="2" key="1">
    <citation type="submission" date="2022-07" db="EMBL/GenBank/DDBJ databases">
        <title>Phylogenomic reconstructions and comparative analyses of Kickxellomycotina fungi.</title>
        <authorList>
            <person name="Reynolds N.K."/>
            <person name="Stajich J.E."/>
            <person name="Barry K."/>
            <person name="Grigoriev I.V."/>
            <person name="Crous P."/>
            <person name="Smith M.E."/>
        </authorList>
    </citation>
    <scope>NUCLEOTIDE SEQUENCE</scope>
    <source>
        <strain evidence="2">NBRC 105413</strain>
    </source>
</reference>
<dbReference type="EMBL" id="JANBOH010000099">
    <property type="protein sequence ID" value="KAJ1645572.1"/>
    <property type="molecule type" value="Genomic_DNA"/>
</dbReference>
<evidence type="ECO:0000256" key="1">
    <source>
        <dbReference type="SAM" id="MobiDB-lite"/>
    </source>
</evidence>
<name>A0A9W8CJB0_9FUNG</name>
<evidence type="ECO:0000313" key="3">
    <source>
        <dbReference type="Proteomes" id="UP001145021"/>
    </source>
</evidence>
<feature type="region of interest" description="Disordered" evidence="1">
    <location>
        <begin position="1"/>
        <end position="23"/>
    </location>
</feature>
<gene>
    <name evidence="2" type="ORF">LPJ64_002862</name>
</gene>
<evidence type="ECO:0000313" key="2">
    <source>
        <dbReference type="EMBL" id="KAJ1645572.1"/>
    </source>
</evidence>
<sequence length="229" mass="26222">MLYHTDQKNRGKRRRSDSGDDMHLAVDVSEPLYLHDGKRQRFSALRQDWKSQALLEPQMPQWLPTPPSMDVDMWPEAFPHQHSWQQNAADGHLHQCQPQQHYNDHMALRNSSGSTVGCHSSHRFIQNQSDSSQAAGTGASYSELVAFASQERYDGIPTTPSLSPHSDSHYCSNNRDVYEYEGGGCYDDEMDDCELDPSSEYYQINMLLNQLHRERALRQQGNQLNAQGR</sequence>
<keyword evidence="3" id="KW-1185">Reference proteome</keyword>
<accession>A0A9W8CJB0</accession>
<dbReference type="Proteomes" id="UP001145021">
    <property type="component" value="Unassembled WGS sequence"/>
</dbReference>
<organism evidence="2 3">
    <name type="scientific">Coemansia asiatica</name>
    <dbReference type="NCBI Taxonomy" id="1052880"/>
    <lineage>
        <taxon>Eukaryota</taxon>
        <taxon>Fungi</taxon>
        <taxon>Fungi incertae sedis</taxon>
        <taxon>Zoopagomycota</taxon>
        <taxon>Kickxellomycotina</taxon>
        <taxon>Kickxellomycetes</taxon>
        <taxon>Kickxellales</taxon>
        <taxon>Kickxellaceae</taxon>
        <taxon>Coemansia</taxon>
    </lineage>
</organism>